<dbReference type="OrthoDB" id="10496228at2759"/>
<dbReference type="EMBL" id="GBYB01014314">
    <property type="protein sequence ID" value="JAG84081.1"/>
    <property type="molecule type" value="Transcribed_RNA"/>
</dbReference>
<reference evidence="4" key="2">
    <citation type="submission" date="2025-04" db="UniProtKB">
        <authorList>
            <consortium name="RefSeq"/>
        </authorList>
    </citation>
    <scope>IDENTIFICATION</scope>
    <source>
        <strain evidence="4">USDA-PBARC FA_bdor</strain>
        <tissue evidence="4">Whole organism</tissue>
    </source>
</reference>
<dbReference type="AlphaFoldDB" id="A0A0C9RCM9"/>
<proteinExistence type="predicted"/>
<name>A0A0C9RCM9_9HYME</name>
<keyword evidence="3" id="KW-1185">Reference proteome</keyword>
<dbReference type="Proteomes" id="UP000694866">
    <property type="component" value="Unplaced"/>
</dbReference>
<protein>
    <submittedName>
        <fullName evidence="2">DISP1 protein</fullName>
    </submittedName>
</protein>
<accession>A0A9R1TI60</accession>
<evidence type="ECO:0000313" key="3">
    <source>
        <dbReference type="Proteomes" id="UP000694866"/>
    </source>
</evidence>
<feature type="region of interest" description="Disordered" evidence="1">
    <location>
        <begin position="259"/>
        <end position="329"/>
    </location>
</feature>
<reference evidence="2" key="1">
    <citation type="submission" date="2015-01" db="EMBL/GenBank/DDBJ databases">
        <title>Transcriptome Assembly of Fopius arisanus.</title>
        <authorList>
            <person name="Geib S."/>
        </authorList>
    </citation>
    <scope>NUCLEOTIDE SEQUENCE</scope>
</reference>
<dbReference type="KEGG" id="fas:105270403"/>
<dbReference type="RefSeq" id="XP_011309600.1">
    <property type="nucleotide sequence ID" value="XM_011311298.1"/>
</dbReference>
<evidence type="ECO:0000313" key="4">
    <source>
        <dbReference type="RefSeq" id="XP_011309600.1"/>
    </source>
</evidence>
<feature type="region of interest" description="Disordered" evidence="1">
    <location>
        <begin position="370"/>
        <end position="392"/>
    </location>
</feature>
<dbReference type="GeneID" id="105270403"/>
<gene>
    <name evidence="2" type="primary">DISP1</name>
    <name evidence="4" type="synonym">LOC105270403</name>
    <name evidence="2" type="ORF">g.6330</name>
</gene>
<evidence type="ECO:0000256" key="1">
    <source>
        <dbReference type="SAM" id="MobiDB-lite"/>
    </source>
</evidence>
<sequence length="392" mass="45398">MHREFDDTVHNGLNYCCPEPQGRRRGPRVNARRECKDSFDNLKNHSHPCDFKQQNFSSHGCPFQSIAKDIRLTTASEQQLETDVQPRKSQKQKCRSPLTSAQHLKHSPENPLDLFSHDFESVEFPHCIERCPGKSLEKSSKKKMKEEIIHDCTDPIVEGDVLRVDKKRHRRNIEKGGKQRIQKCLNELEVLESKAMQQFECEKRFSEPRKRNPLSSKMCQKVLTDDLGIDAEDEEEQNRRLQRDLENIPLCEPFACLKRRSRTPEMTSSATEASITGDMDGRAQRNPQYDCQNDNKPLQQTHDDSVSSEATGSENDEDREDTLRAVPRAERNNPHFIDHLKGLRFRYLDLMQMHLDHLYDLELFMKSLTSENSKSGDPRGEKGRAVTRSGLR</sequence>
<feature type="compositionally biased region" description="Basic and acidic residues" evidence="1">
    <location>
        <begin position="374"/>
        <end position="384"/>
    </location>
</feature>
<organism evidence="2">
    <name type="scientific">Fopius arisanus</name>
    <dbReference type="NCBI Taxonomy" id="64838"/>
    <lineage>
        <taxon>Eukaryota</taxon>
        <taxon>Metazoa</taxon>
        <taxon>Ecdysozoa</taxon>
        <taxon>Arthropoda</taxon>
        <taxon>Hexapoda</taxon>
        <taxon>Insecta</taxon>
        <taxon>Pterygota</taxon>
        <taxon>Neoptera</taxon>
        <taxon>Endopterygota</taxon>
        <taxon>Hymenoptera</taxon>
        <taxon>Apocrita</taxon>
        <taxon>Ichneumonoidea</taxon>
        <taxon>Braconidae</taxon>
        <taxon>Opiinae</taxon>
        <taxon>Fopius</taxon>
    </lineage>
</organism>
<evidence type="ECO:0000313" key="2">
    <source>
        <dbReference type="EMBL" id="JAG84081.1"/>
    </source>
</evidence>
<feature type="region of interest" description="Disordered" evidence="1">
    <location>
        <begin position="77"/>
        <end position="109"/>
    </location>
</feature>
<feature type="compositionally biased region" description="Polar residues" evidence="1">
    <location>
        <begin position="264"/>
        <end position="274"/>
    </location>
</feature>
<accession>A0A0C9RCM9</accession>
<feature type="compositionally biased region" description="Polar residues" evidence="1">
    <location>
        <begin position="285"/>
        <end position="300"/>
    </location>
</feature>